<keyword evidence="14" id="KW-1185">Reference proteome</keyword>
<dbReference type="InterPro" id="IPR047196">
    <property type="entry name" value="YidC_ALB_C"/>
</dbReference>
<keyword evidence="5" id="KW-0653">Protein transport</keyword>
<dbReference type="Proteomes" id="UP000618445">
    <property type="component" value="Unassembled WGS sequence"/>
</dbReference>
<feature type="transmembrane region" description="Helical" evidence="11">
    <location>
        <begin position="20"/>
        <end position="47"/>
    </location>
</feature>
<evidence type="ECO:0000256" key="7">
    <source>
        <dbReference type="ARBA" id="ARBA00023136"/>
    </source>
</evidence>
<evidence type="ECO:0000256" key="8">
    <source>
        <dbReference type="ARBA" id="ARBA00023186"/>
    </source>
</evidence>
<evidence type="ECO:0000313" key="14">
    <source>
        <dbReference type="Proteomes" id="UP000618445"/>
    </source>
</evidence>
<evidence type="ECO:0000256" key="9">
    <source>
        <dbReference type="RuleBase" id="RU003945"/>
    </source>
</evidence>
<organism evidence="13 14">
    <name type="scientific">Phormidium tenue FACHB-1050</name>
    <dbReference type="NCBI Taxonomy" id="2692857"/>
    <lineage>
        <taxon>Bacteria</taxon>
        <taxon>Bacillati</taxon>
        <taxon>Cyanobacteriota</taxon>
        <taxon>Cyanophyceae</taxon>
        <taxon>Oscillatoriophycideae</taxon>
        <taxon>Oscillatoriales</taxon>
        <taxon>Oscillatoriaceae</taxon>
        <taxon>Phormidium</taxon>
    </lineage>
</organism>
<accession>A0ABR8C8X3</accession>
<reference evidence="13 14" key="1">
    <citation type="journal article" date="2020" name="ISME J.">
        <title>Comparative genomics reveals insights into cyanobacterial evolution and habitat adaptation.</title>
        <authorList>
            <person name="Chen M.Y."/>
            <person name="Teng W.K."/>
            <person name="Zhao L."/>
            <person name="Hu C.X."/>
            <person name="Zhou Y.K."/>
            <person name="Han B.P."/>
            <person name="Song L.R."/>
            <person name="Shu W.S."/>
        </authorList>
    </citation>
    <scope>NUCLEOTIDE SEQUENCE [LARGE SCALE GENOMIC DNA]</scope>
    <source>
        <strain evidence="13 14">FACHB-1050</strain>
    </source>
</reference>
<feature type="region of interest" description="Disordered" evidence="10">
    <location>
        <begin position="373"/>
        <end position="434"/>
    </location>
</feature>
<sequence>MDFGVGFLSNNIMLPFLDFFYGIVPNYGLAIIALTLVVRFVLFPVSANQLRSMRRMKIANPVMQQRIKEVQERYKSDPAKQQEELAKVNSANFKEFGNPLSGCLPAIIQLPILFALFATLRGSPFADINYSLNFQIATPENAAQIQHQPFTSPSQNVYFADRVHFPVLATAVNGTNLAIGEQSKIVLQTSQGKDFNALATEYPDVELTTRWKVTKGQDLVEVLEDGTVVAKQAGDVTVQATVPGLASNKGFLFIKALGKTGVTNADGSINWDIVIMVLGFGISLYANQNISSGSTPKPSNPSPETSQQDTMNKLTPIIFSGMFLFFPLPSGVMLYMLIANIFQTLQAFIVAKEPLPENLQKLVAVSANSAPTAKATKADSKSTVSSKSEPTKTVDAKTKQTVVVDDKDKDTKSPTKSALPFEPNSSNKKKKKGS</sequence>
<feature type="compositionally biased region" description="Basic and acidic residues" evidence="10">
    <location>
        <begin position="389"/>
        <end position="413"/>
    </location>
</feature>
<evidence type="ECO:0000259" key="12">
    <source>
        <dbReference type="Pfam" id="PF02096"/>
    </source>
</evidence>
<evidence type="ECO:0000256" key="1">
    <source>
        <dbReference type="ARBA" id="ARBA00004429"/>
    </source>
</evidence>
<feature type="domain" description="Membrane insertase YidC/Oxa/ALB C-terminal" evidence="12">
    <location>
        <begin position="27"/>
        <end position="133"/>
    </location>
</feature>
<comment type="similarity">
    <text evidence="9">Belongs to the OXA1/ALB3/YidC family.</text>
</comment>
<keyword evidence="3" id="KW-1003">Cell membrane</keyword>
<evidence type="ECO:0000256" key="6">
    <source>
        <dbReference type="ARBA" id="ARBA00022989"/>
    </source>
</evidence>
<keyword evidence="4 9" id="KW-0812">Transmembrane</keyword>
<gene>
    <name evidence="13" type="primary">yidC</name>
    <name evidence="13" type="ORF">H6G05_10290</name>
</gene>
<evidence type="ECO:0000256" key="5">
    <source>
        <dbReference type="ARBA" id="ARBA00022927"/>
    </source>
</evidence>
<dbReference type="NCBIfam" id="NF002734">
    <property type="entry name" value="PRK02654.1"/>
    <property type="match status" value="1"/>
</dbReference>
<evidence type="ECO:0000256" key="10">
    <source>
        <dbReference type="SAM" id="MobiDB-lite"/>
    </source>
</evidence>
<keyword evidence="7 11" id="KW-0472">Membrane</keyword>
<evidence type="ECO:0000313" key="13">
    <source>
        <dbReference type="EMBL" id="MBD2317232.1"/>
    </source>
</evidence>
<keyword evidence="8" id="KW-0143">Chaperone</keyword>
<evidence type="ECO:0000256" key="11">
    <source>
        <dbReference type="SAM" id="Phobius"/>
    </source>
</evidence>
<dbReference type="EMBL" id="JACJQY010000013">
    <property type="protein sequence ID" value="MBD2317232.1"/>
    <property type="molecule type" value="Genomic_DNA"/>
</dbReference>
<keyword evidence="2" id="KW-0813">Transport</keyword>
<dbReference type="PANTHER" id="PTHR12428">
    <property type="entry name" value="OXA1"/>
    <property type="match status" value="1"/>
</dbReference>
<comment type="subcellular location">
    <subcellularLocation>
        <location evidence="1">Cell inner membrane</location>
        <topology evidence="1">Multi-pass membrane protein</topology>
    </subcellularLocation>
    <subcellularLocation>
        <location evidence="9">Membrane</location>
        <topology evidence="9">Multi-pass membrane protein</topology>
    </subcellularLocation>
</comment>
<evidence type="ECO:0000256" key="4">
    <source>
        <dbReference type="ARBA" id="ARBA00022692"/>
    </source>
</evidence>
<evidence type="ECO:0000256" key="2">
    <source>
        <dbReference type="ARBA" id="ARBA00022448"/>
    </source>
</evidence>
<comment type="caution">
    <text evidence="13">The sequence shown here is derived from an EMBL/GenBank/DDBJ whole genome shotgun (WGS) entry which is preliminary data.</text>
</comment>
<dbReference type="InterPro" id="IPR001708">
    <property type="entry name" value="YidC/ALB3/OXA1/COX18"/>
</dbReference>
<dbReference type="PANTHER" id="PTHR12428:SF65">
    <property type="entry name" value="CYTOCHROME C OXIDASE ASSEMBLY PROTEIN COX18, MITOCHONDRIAL"/>
    <property type="match status" value="1"/>
</dbReference>
<feature type="transmembrane region" description="Helical" evidence="11">
    <location>
        <begin position="317"/>
        <end position="338"/>
    </location>
</feature>
<dbReference type="RefSeq" id="WP_190578089.1">
    <property type="nucleotide sequence ID" value="NZ_CAWPQU010000005.1"/>
</dbReference>
<dbReference type="Pfam" id="PF02096">
    <property type="entry name" value="60KD_IMP"/>
    <property type="match status" value="1"/>
</dbReference>
<name>A0ABR8C8X3_9CYAN</name>
<protein>
    <submittedName>
        <fullName evidence="13">Membrane protein insertase YidC</fullName>
    </submittedName>
</protein>
<proteinExistence type="inferred from homology"/>
<dbReference type="NCBIfam" id="TIGR03592">
    <property type="entry name" value="yidC_oxa1_cterm"/>
    <property type="match status" value="1"/>
</dbReference>
<dbReference type="CDD" id="cd20070">
    <property type="entry name" value="5TM_YidC_Alb3"/>
    <property type="match status" value="1"/>
</dbReference>
<keyword evidence="6 11" id="KW-1133">Transmembrane helix</keyword>
<dbReference type="InterPro" id="IPR028055">
    <property type="entry name" value="YidC/Oxa/ALB_C"/>
</dbReference>
<evidence type="ECO:0000256" key="3">
    <source>
        <dbReference type="ARBA" id="ARBA00022475"/>
    </source>
</evidence>